<protein>
    <submittedName>
        <fullName evidence="1">Uncharacterized protein</fullName>
    </submittedName>
</protein>
<dbReference type="EMBL" id="CM015724">
    <property type="protein sequence ID" value="KAF3697639.1"/>
    <property type="molecule type" value="Genomic_DNA"/>
</dbReference>
<keyword evidence="2" id="KW-1185">Reference proteome</keyword>
<name>A0A6G1Q5C0_CHAAH</name>
<reference evidence="2" key="2">
    <citation type="submission" date="2019-02" db="EMBL/GenBank/DDBJ databases">
        <title>Opniocepnalus argus Var Kimnra genome.</title>
        <authorList>
            <person name="Zhou C."/>
            <person name="Xiao S."/>
        </authorList>
    </citation>
    <scope>NUCLEOTIDE SEQUENCE [LARGE SCALE GENOMIC DNA]</scope>
</reference>
<evidence type="ECO:0000313" key="1">
    <source>
        <dbReference type="EMBL" id="KAF3697639.1"/>
    </source>
</evidence>
<accession>A0A6G1Q5C0</accession>
<dbReference type="Proteomes" id="UP000503349">
    <property type="component" value="Chromosome 13"/>
</dbReference>
<sequence>MRDIKVRRTRFLFHFLLSSAQDGDEGSRSSVAAQFGTEDPDHYRCKVTAGVLMERESWLMA</sequence>
<organism evidence="1 2">
    <name type="scientific">Channa argus</name>
    <name type="common">Northern snakehead</name>
    <name type="synonym">Ophicephalus argus</name>
    <dbReference type="NCBI Taxonomy" id="215402"/>
    <lineage>
        <taxon>Eukaryota</taxon>
        <taxon>Metazoa</taxon>
        <taxon>Chordata</taxon>
        <taxon>Craniata</taxon>
        <taxon>Vertebrata</taxon>
        <taxon>Euteleostomi</taxon>
        <taxon>Actinopterygii</taxon>
        <taxon>Neopterygii</taxon>
        <taxon>Teleostei</taxon>
        <taxon>Neoteleostei</taxon>
        <taxon>Acanthomorphata</taxon>
        <taxon>Anabantaria</taxon>
        <taxon>Anabantiformes</taxon>
        <taxon>Channoidei</taxon>
        <taxon>Channidae</taxon>
        <taxon>Channa</taxon>
    </lineage>
</organism>
<gene>
    <name evidence="1" type="ORF">EXN66_Car013319</name>
</gene>
<dbReference type="AlphaFoldDB" id="A0A6G1Q5C0"/>
<evidence type="ECO:0000313" key="2">
    <source>
        <dbReference type="Proteomes" id="UP000503349"/>
    </source>
</evidence>
<proteinExistence type="predicted"/>
<reference evidence="1 2" key="1">
    <citation type="submission" date="2019-02" db="EMBL/GenBank/DDBJ databases">
        <title>Opniocepnalus argus genome.</title>
        <authorList>
            <person name="Zhou C."/>
            <person name="Xiao S."/>
        </authorList>
    </citation>
    <scope>NUCLEOTIDE SEQUENCE [LARGE SCALE GENOMIC DNA]</scope>
    <source>
        <strain evidence="1">OARG1902GOOAL</strain>
        <tissue evidence="1">Muscle</tissue>
    </source>
</reference>